<dbReference type="AlphaFoldDB" id="A0AAP0PLT6"/>
<proteinExistence type="predicted"/>
<organism evidence="1 2">
    <name type="scientific">Stephania japonica</name>
    <dbReference type="NCBI Taxonomy" id="461633"/>
    <lineage>
        <taxon>Eukaryota</taxon>
        <taxon>Viridiplantae</taxon>
        <taxon>Streptophyta</taxon>
        <taxon>Embryophyta</taxon>
        <taxon>Tracheophyta</taxon>
        <taxon>Spermatophyta</taxon>
        <taxon>Magnoliopsida</taxon>
        <taxon>Ranunculales</taxon>
        <taxon>Menispermaceae</taxon>
        <taxon>Menispermoideae</taxon>
        <taxon>Cissampelideae</taxon>
        <taxon>Stephania</taxon>
    </lineage>
</organism>
<evidence type="ECO:0000313" key="2">
    <source>
        <dbReference type="Proteomes" id="UP001417504"/>
    </source>
</evidence>
<accession>A0AAP0PLT6</accession>
<gene>
    <name evidence="1" type="ORF">Sjap_006238</name>
</gene>
<name>A0AAP0PLT6_9MAGN</name>
<reference evidence="1 2" key="1">
    <citation type="submission" date="2024-01" db="EMBL/GenBank/DDBJ databases">
        <title>Genome assemblies of Stephania.</title>
        <authorList>
            <person name="Yang L."/>
        </authorList>
    </citation>
    <scope>NUCLEOTIDE SEQUENCE [LARGE SCALE GENOMIC DNA]</scope>
    <source>
        <strain evidence="1">QJT</strain>
        <tissue evidence="1">Leaf</tissue>
    </source>
</reference>
<sequence length="89" mass="9670">MRAEDQLAKMGVLIMSSSHLVRLNTLLAMLICFAVTTNGRSFASTPLPMEVKLTEGTNRASLLTSPPSPVSNPPDHCNHNMNKLMKMCG</sequence>
<protein>
    <submittedName>
        <fullName evidence="1">Uncharacterized protein</fullName>
    </submittedName>
</protein>
<comment type="caution">
    <text evidence="1">The sequence shown here is derived from an EMBL/GenBank/DDBJ whole genome shotgun (WGS) entry which is preliminary data.</text>
</comment>
<dbReference type="EMBL" id="JBBNAE010000002">
    <property type="protein sequence ID" value="KAK9146335.1"/>
    <property type="molecule type" value="Genomic_DNA"/>
</dbReference>
<keyword evidence="2" id="KW-1185">Reference proteome</keyword>
<dbReference type="Proteomes" id="UP001417504">
    <property type="component" value="Unassembled WGS sequence"/>
</dbReference>
<evidence type="ECO:0000313" key="1">
    <source>
        <dbReference type="EMBL" id="KAK9146335.1"/>
    </source>
</evidence>